<keyword evidence="2" id="KW-1185">Reference proteome</keyword>
<name>A0A0C2NAJ8_THEKT</name>
<dbReference type="EMBL" id="JWZT01001925">
    <property type="protein sequence ID" value="KII70952.1"/>
    <property type="molecule type" value="Genomic_DNA"/>
</dbReference>
<accession>A0A0C2NAJ8</accession>
<protein>
    <submittedName>
        <fullName evidence="1">Uncharacterized protein</fullName>
    </submittedName>
</protein>
<sequence length="153" mass="18062">MRKHPVTEKKFGFDESMVRRWCKAQEYLLLLPGLELGLNLKKLLDWIDELRSNILQVSFFRILMQARLIAKAEDIQFIGFPEWTLIFWRKPMGRIHNEIVLDFGENGKLIKKAPYAKKTGIKLYVESIAIYDTKEISEIENTTDHDDEFNKDD</sequence>
<dbReference type="Proteomes" id="UP000031668">
    <property type="component" value="Unassembled WGS sequence"/>
</dbReference>
<evidence type="ECO:0000313" key="2">
    <source>
        <dbReference type="Proteomes" id="UP000031668"/>
    </source>
</evidence>
<dbReference type="AlphaFoldDB" id="A0A0C2NAJ8"/>
<proteinExistence type="predicted"/>
<gene>
    <name evidence="1" type="ORF">RF11_12210</name>
</gene>
<organism evidence="1 2">
    <name type="scientific">Thelohanellus kitauei</name>
    <name type="common">Myxosporean</name>
    <dbReference type="NCBI Taxonomy" id="669202"/>
    <lineage>
        <taxon>Eukaryota</taxon>
        <taxon>Metazoa</taxon>
        <taxon>Cnidaria</taxon>
        <taxon>Myxozoa</taxon>
        <taxon>Myxosporea</taxon>
        <taxon>Bivalvulida</taxon>
        <taxon>Platysporina</taxon>
        <taxon>Myxobolidae</taxon>
        <taxon>Thelohanellus</taxon>
    </lineage>
</organism>
<evidence type="ECO:0000313" key="1">
    <source>
        <dbReference type="EMBL" id="KII70952.1"/>
    </source>
</evidence>
<reference evidence="1 2" key="1">
    <citation type="journal article" date="2014" name="Genome Biol. Evol.">
        <title>The genome of the myxosporean Thelohanellus kitauei shows adaptations to nutrient acquisition within its fish host.</title>
        <authorList>
            <person name="Yang Y."/>
            <person name="Xiong J."/>
            <person name="Zhou Z."/>
            <person name="Huo F."/>
            <person name="Miao W."/>
            <person name="Ran C."/>
            <person name="Liu Y."/>
            <person name="Zhang J."/>
            <person name="Feng J."/>
            <person name="Wang M."/>
            <person name="Wang M."/>
            <person name="Wang L."/>
            <person name="Yao B."/>
        </authorList>
    </citation>
    <scope>NUCLEOTIDE SEQUENCE [LARGE SCALE GENOMIC DNA]</scope>
    <source>
        <strain evidence="1">Wuqing</strain>
    </source>
</reference>
<comment type="caution">
    <text evidence="1">The sequence shown here is derived from an EMBL/GenBank/DDBJ whole genome shotgun (WGS) entry which is preliminary data.</text>
</comment>